<dbReference type="EMBL" id="FNDJ01000013">
    <property type="protein sequence ID" value="SDK03729.1"/>
    <property type="molecule type" value="Genomic_DNA"/>
</dbReference>
<evidence type="ECO:0000313" key="2">
    <source>
        <dbReference type="Proteomes" id="UP000199202"/>
    </source>
</evidence>
<dbReference type="STRING" id="633440.SAMN05421869_113313"/>
<accession>A0A1G8YLI4</accession>
<organism evidence="1 2">
    <name type="scientific">Nonomuraea jiangxiensis</name>
    <dbReference type="NCBI Taxonomy" id="633440"/>
    <lineage>
        <taxon>Bacteria</taxon>
        <taxon>Bacillati</taxon>
        <taxon>Actinomycetota</taxon>
        <taxon>Actinomycetes</taxon>
        <taxon>Streptosporangiales</taxon>
        <taxon>Streptosporangiaceae</taxon>
        <taxon>Nonomuraea</taxon>
    </lineage>
</organism>
<proteinExistence type="predicted"/>
<reference evidence="1 2" key="1">
    <citation type="submission" date="2016-10" db="EMBL/GenBank/DDBJ databases">
        <authorList>
            <person name="de Groot N.N."/>
        </authorList>
    </citation>
    <scope>NUCLEOTIDE SEQUENCE [LARGE SCALE GENOMIC DNA]</scope>
    <source>
        <strain evidence="1 2">CGMCC 4.6533</strain>
    </source>
</reference>
<evidence type="ECO:0000313" key="1">
    <source>
        <dbReference type="EMBL" id="SDK03729.1"/>
    </source>
</evidence>
<dbReference type="AlphaFoldDB" id="A0A1G8YLI4"/>
<keyword evidence="2" id="KW-1185">Reference proteome</keyword>
<dbReference type="Proteomes" id="UP000199202">
    <property type="component" value="Unassembled WGS sequence"/>
</dbReference>
<gene>
    <name evidence="1" type="ORF">SAMN05421869_113313</name>
</gene>
<protein>
    <submittedName>
        <fullName evidence="1">Uncharacterized protein</fullName>
    </submittedName>
</protein>
<name>A0A1G8YLI4_9ACTN</name>
<sequence length="87" mass="10258">MFVHSLWKTLWTSGNTEWARPYVRQWPEKSTHKGWGQHWGQVAQIWGRAVDNVWTACEQSIWSSRRGLFTPWTTCGNPVDNPWMNTP</sequence>